<dbReference type="OMA" id="KWFFDAS"/>
<dbReference type="SMART" id="SM00870">
    <property type="entry name" value="Asparaginase"/>
    <property type="match status" value="1"/>
</dbReference>
<dbReference type="EMBL" id="HE580272">
    <property type="protein sequence ID" value="CCD25637.1"/>
    <property type="molecule type" value="Genomic_DNA"/>
</dbReference>
<dbReference type="STRING" id="1071378.G0WCX6"/>
<evidence type="ECO:0000256" key="2">
    <source>
        <dbReference type="SAM" id="SignalP"/>
    </source>
</evidence>
<sequence length="361" mass="38088">MKLEYLLSALLACQTVAEASPIDRIFRHKTPENKQNALASLLQSGLPLPNATNSSYTNTTSNNGTNNTTTSYQNKTNTTKPADSLQVIFTGGQVSITNTSKVHTNTTNLFNSSRALNITQMYDVATAINSTININTTTGAVVVANSRSLEGLGFFSSVLFDNKKPIVISDDSKLAAVVAADKGAASRGTLVVTKDGKIYNGVFAPSSICREECAGIPVGIVTSAGKVQWFFDASIPTLVNSTSIIRREFKNFTYASDFTNSIVPIVYDGEYSSELIESVSGNIEGLVVATTGSSNSTTSPFEDIPVVFAQADSTESFVGEGDVPKGAIAAGYLSPVQAQILLSIAAANGVTETEDVQSLFP</sequence>
<dbReference type="GO" id="GO:0004067">
    <property type="term" value="F:asparaginase activity"/>
    <property type="evidence" value="ECO:0007669"/>
    <property type="project" value="UniProtKB-UniRule"/>
</dbReference>
<evidence type="ECO:0000313" key="4">
    <source>
        <dbReference type="Proteomes" id="UP000000689"/>
    </source>
</evidence>
<reference evidence="3 4" key="1">
    <citation type="journal article" date="2011" name="Proc. Natl. Acad. Sci. U.S.A.">
        <title>Evolutionary erosion of yeast sex chromosomes by mating-type switching accidents.</title>
        <authorList>
            <person name="Gordon J.L."/>
            <person name="Armisen D."/>
            <person name="Proux-Wera E."/>
            <person name="Oheigeartaigh S.S."/>
            <person name="Byrne K.P."/>
            <person name="Wolfe K.H."/>
        </authorList>
    </citation>
    <scope>NUCLEOTIDE SEQUENCE [LARGE SCALE GENOMIC DNA]</scope>
    <source>
        <strain evidence="4">ATCC 10597 / BCRC 20456 / CBS 421 / NBRC 0211 / NRRL Y-12639</strain>
    </source>
</reference>
<keyword evidence="2" id="KW-0732">Signal</keyword>
<feature type="compositionally biased region" description="Low complexity" evidence="1">
    <location>
        <begin position="50"/>
        <end position="78"/>
    </location>
</feature>
<accession>G0WCX6</accession>
<dbReference type="AlphaFoldDB" id="G0WCX6"/>
<dbReference type="Proteomes" id="UP000000689">
    <property type="component" value="Chromosome 6"/>
</dbReference>
<dbReference type="PROSITE" id="PS51732">
    <property type="entry name" value="ASN_GLN_ASE_3"/>
    <property type="match status" value="1"/>
</dbReference>
<proteinExistence type="predicted"/>
<feature type="chain" id="PRO_5003411252" description="Asparaginase" evidence="2">
    <location>
        <begin position="20"/>
        <end position="361"/>
    </location>
</feature>
<keyword evidence="4" id="KW-1185">Reference proteome</keyword>
<feature type="signal peptide" evidence="2">
    <location>
        <begin position="1"/>
        <end position="19"/>
    </location>
</feature>
<dbReference type="InterPro" id="IPR036152">
    <property type="entry name" value="Asp/glu_Ase-like_sf"/>
</dbReference>
<evidence type="ECO:0000313" key="3">
    <source>
        <dbReference type="EMBL" id="CCD25637.1"/>
    </source>
</evidence>
<dbReference type="eggNOG" id="KOG0503">
    <property type="taxonomic scope" value="Eukaryota"/>
</dbReference>
<dbReference type="OrthoDB" id="4070114at2759"/>
<protein>
    <recommendedName>
        <fullName evidence="5">Asparaginase</fullName>
    </recommendedName>
</protein>
<organism evidence="3 4">
    <name type="scientific">Naumovozyma dairenensis (strain ATCC 10597 / BCRC 20456 / CBS 421 / NBRC 0211 / NRRL Y-12639)</name>
    <name type="common">Saccharomyces dairenensis</name>
    <dbReference type="NCBI Taxonomy" id="1071378"/>
    <lineage>
        <taxon>Eukaryota</taxon>
        <taxon>Fungi</taxon>
        <taxon>Dikarya</taxon>
        <taxon>Ascomycota</taxon>
        <taxon>Saccharomycotina</taxon>
        <taxon>Saccharomycetes</taxon>
        <taxon>Saccharomycetales</taxon>
        <taxon>Saccharomycetaceae</taxon>
        <taxon>Naumovozyma</taxon>
    </lineage>
</organism>
<dbReference type="GeneID" id="11496975"/>
<gene>
    <name evidence="3" type="primary">NDAI0F03190</name>
    <name evidence="3" type="ordered locus">NDAI_0F03190</name>
</gene>
<dbReference type="SUPFAM" id="SSF53774">
    <property type="entry name" value="Glutaminase/Asparaginase"/>
    <property type="match status" value="1"/>
</dbReference>
<dbReference type="GO" id="GO:0070726">
    <property type="term" value="P:cell wall assembly"/>
    <property type="evidence" value="ECO:0007669"/>
    <property type="project" value="EnsemblFungi"/>
</dbReference>
<name>G0WCX6_NAUDC</name>
<dbReference type="HOGENOM" id="CLU_046466_0_0_1"/>
<dbReference type="KEGG" id="ndi:NDAI_0F03190"/>
<dbReference type="GO" id="GO:0005576">
    <property type="term" value="C:extracellular region"/>
    <property type="evidence" value="ECO:0007669"/>
    <property type="project" value="EnsemblFungi"/>
</dbReference>
<dbReference type="InterPro" id="IPR006034">
    <property type="entry name" value="Asparaginase/glutaminase-like"/>
</dbReference>
<evidence type="ECO:0008006" key="5">
    <source>
        <dbReference type="Google" id="ProtNLM"/>
    </source>
</evidence>
<evidence type="ECO:0000256" key="1">
    <source>
        <dbReference type="SAM" id="MobiDB-lite"/>
    </source>
</evidence>
<feature type="region of interest" description="Disordered" evidence="1">
    <location>
        <begin position="49"/>
        <end position="78"/>
    </location>
</feature>
<dbReference type="RefSeq" id="XP_003670880.1">
    <property type="nucleotide sequence ID" value="XM_003670832.1"/>
</dbReference>